<sequence length="347" mass="38060">MPLIRGRKRRAEPELEDEASSPASSPEPATQRRRTTSNRAAPEAEDAYASDNNTARNAAEGQDTLVKKMVRLALACEYQRKPIRRAEISEKVLGSGTGAKMFKHVFGSAQQELRSVFGMEMVELPGREKVTVAQKRAAQKSQSQTANKAPTSWILISILPPQYRNPAILTPPSTEESKYTSLTTLLTTLILLSGNSLPDAKMDRYLRRLGLEDNTPLESAGAGLDKTEKMLKRMERDGYLYKVKESNAGMGGEEDVVWVVGPRGRVEIGEGGARGLVGAVYGEVGEEEEEELERRVGRSLGLGEGAPVRGREGEGGRKKRGRKRRDEDEEDAEGGGEGDEEDDDDDE</sequence>
<accession>A0ACC3MQN3</accession>
<dbReference type="Proteomes" id="UP001281147">
    <property type="component" value="Unassembled WGS sequence"/>
</dbReference>
<organism evidence="1 2">
    <name type="scientific">Vermiconidia calcicola</name>
    <dbReference type="NCBI Taxonomy" id="1690605"/>
    <lineage>
        <taxon>Eukaryota</taxon>
        <taxon>Fungi</taxon>
        <taxon>Dikarya</taxon>
        <taxon>Ascomycota</taxon>
        <taxon>Pezizomycotina</taxon>
        <taxon>Dothideomycetes</taxon>
        <taxon>Dothideomycetidae</taxon>
        <taxon>Mycosphaerellales</taxon>
        <taxon>Extremaceae</taxon>
        <taxon>Vermiconidia</taxon>
    </lineage>
</organism>
<keyword evidence="2" id="KW-1185">Reference proteome</keyword>
<comment type="caution">
    <text evidence="1">The sequence shown here is derived from an EMBL/GenBank/DDBJ whole genome shotgun (WGS) entry which is preliminary data.</text>
</comment>
<proteinExistence type="predicted"/>
<gene>
    <name evidence="1" type="ORF">LTR37_015457</name>
</gene>
<evidence type="ECO:0000313" key="2">
    <source>
        <dbReference type="Proteomes" id="UP001281147"/>
    </source>
</evidence>
<name>A0ACC3MQN3_9PEZI</name>
<reference evidence="1" key="1">
    <citation type="submission" date="2023-07" db="EMBL/GenBank/DDBJ databases">
        <title>Black Yeasts Isolated from many extreme environments.</title>
        <authorList>
            <person name="Coleine C."/>
            <person name="Stajich J.E."/>
            <person name="Selbmann L."/>
        </authorList>
    </citation>
    <scope>NUCLEOTIDE SEQUENCE</scope>
    <source>
        <strain evidence="1">CCFEE 5714</strain>
    </source>
</reference>
<protein>
    <submittedName>
        <fullName evidence="1">Uncharacterized protein</fullName>
    </submittedName>
</protein>
<dbReference type="EMBL" id="JAUTXU010000173">
    <property type="protein sequence ID" value="KAK3701483.1"/>
    <property type="molecule type" value="Genomic_DNA"/>
</dbReference>
<evidence type="ECO:0000313" key="1">
    <source>
        <dbReference type="EMBL" id="KAK3701483.1"/>
    </source>
</evidence>